<dbReference type="GO" id="GO:0016987">
    <property type="term" value="F:sigma factor activity"/>
    <property type="evidence" value="ECO:0007669"/>
    <property type="project" value="UniProtKB-KW"/>
</dbReference>
<dbReference type="NCBIfam" id="TIGR02937">
    <property type="entry name" value="sigma70-ECF"/>
    <property type="match status" value="1"/>
</dbReference>
<dbReference type="Pfam" id="PF04542">
    <property type="entry name" value="Sigma70_r2"/>
    <property type="match status" value="1"/>
</dbReference>
<sequence length="170" mass="18825">MDSSASKLDLYLAHRSALVDYATPIVGCRARAEDVVQEAWLRFNGREDQTLSINNPVGYLYRIVRNLSLDLTRSMSTEKRQPDSDALLAELPAVTASPEQEVVGQDELQQVADALARLPERTRMAFEMHRLGGYTLQQVASALGISVGLTHHLVHEALSHCAAWLDRGND</sequence>
<evidence type="ECO:0000313" key="6">
    <source>
        <dbReference type="Proteomes" id="UP000196842"/>
    </source>
</evidence>
<name>A0A0P6WIY1_PSEVI</name>
<keyword evidence="3" id="KW-0731">Sigma factor</keyword>
<dbReference type="InterPro" id="IPR013249">
    <property type="entry name" value="RNA_pol_sigma70_r4_t2"/>
</dbReference>
<proteinExistence type="inferred from homology"/>
<dbReference type="OrthoDB" id="9794372at2"/>
<dbReference type="InterPro" id="IPR039425">
    <property type="entry name" value="RNA_pol_sigma-70-like"/>
</dbReference>
<dbReference type="AlphaFoldDB" id="A0A0P6WIY1"/>
<evidence type="ECO:0000256" key="2">
    <source>
        <dbReference type="ARBA" id="ARBA00023015"/>
    </source>
</evidence>
<dbReference type="Gene3D" id="1.10.10.10">
    <property type="entry name" value="Winged helix-like DNA-binding domain superfamily/Winged helix DNA-binding domain"/>
    <property type="match status" value="1"/>
</dbReference>
<comment type="similarity">
    <text evidence="1">Belongs to the sigma-70 factor family. ECF subfamily.</text>
</comment>
<dbReference type="InterPro" id="IPR036388">
    <property type="entry name" value="WH-like_DNA-bd_sf"/>
</dbReference>
<accession>A0A0P6WIY1</accession>
<dbReference type="SUPFAM" id="SSF88659">
    <property type="entry name" value="Sigma3 and sigma4 domains of RNA polymerase sigma factors"/>
    <property type="match status" value="1"/>
</dbReference>
<reference evidence="5 6" key="1">
    <citation type="submission" date="2017-05" db="EMBL/GenBank/DDBJ databases">
        <authorList>
            <person name="Song R."/>
            <person name="Chenine A.L."/>
            <person name="Ruprecht R.M."/>
        </authorList>
    </citation>
    <scope>NUCLEOTIDE SEQUENCE [LARGE SCALE GENOMIC DNA]</scope>
    <source>
        <strain evidence="5 6">CFBP 1590</strain>
    </source>
</reference>
<dbReference type="Gene3D" id="1.10.1740.10">
    <property type="match status" value="1"/>
</dbReference>
<dbReference type="KEGG" id="pvd:CFBP1590__2363"/>
<keyword evidence="2" id="KW-0805">Transcription regulation</keyword>
<dbReference type="PANTHER" id="PTHR43133">
    <property type="entry name" value="RNA POLYMERASE ECF-TYPE SIGMA FACTO"/>
    <property type="match status" value="1"/>
</dbReference>
<dbReference type="Pfam" id="PF08281">
    <property type="entry name" value="Sigma70_r4_2"/>
    <property type="match status" value="1"/>
</dbReference>
<dbReference type="RefSeq" id="WP_004881942.1">
    <property type="nucleotide sequence ID" value="NZ_CP077722.1"/>
</dbReference>
<dbReference type="GO" id="GO:0006352">
    <property type="term" value="P:DNA-templated transcription initiation"/>
    <property type="evidence" value="ECO:0007669"/>
    <property type="project" value="InterPro"/>
</dbReference>
<dbReference type="GeneID" id="47764023"/>
<dbReference type="CDD" id="cd06171">
    <property type="entry name" value="Sigma70_r4"/>
    <property type="match status" value="1"/>
</dbReference>
<dbReference type="InterPro" id="IPR014284">
    <property type="entry name" value="RNA_pol_sigma-70_dom"/>
</dbReference>
<dbReference type="EMBL" id="LT855380">
    <property type="protein sequence ID" value="SMS09949.1"/>
    <property type="molecule type" value="Genomic_DNA"/>
</dbReference>
<dbReference type="GO" id="GO:0003677">
    <property type="term" value="F:DNA binding"/>
    <property type="evidence" value="ECO:0007669"/>
    <property type="project" value="InterPro"/>
</dbReference>
<protein>
    <submittedName>
        <fullName evidence="5">ECF family RNA polymerase sigma factor</fullName>
    </submittedName>
</protein>
<dbReference type="SUPFAM" id="SSF88946">
    <property type="entry name" value="Sigma2 domain of RNA polymerase sigma factors"/>
    <property type="match status" value="1"/>
</dbReference>
<dbReference type="Proteomes" id="UP000196842">
    <property type="component" value="Chromosome I"/>
</dbReference>
<evidence type="ECO:0000256" key="3">
    <source>
        <dbReference type="ARBA" id="ARBA00023082"/>
    </source>
</evidence>
<evidence type="ECO:0000256" key="1">
    <source>
        <dbReference type="ARBA" id="ARBA00010641"/>
    </source>
</evidence>
<dbReference type="InterPro" id="IPR013325">
    <property type="entry name" value="RNA_pol_sigma_r2"/>
</dbReference>
<evidence type="ECO:0000256" key="4">
    <source>
        <dbReference type="ARBA" id="ARBA00023163"/>
    </source>
</evidence>
<dbReference type="PANTHER" id="PTHR43133:SF63">
    <property type="entry name" value="RNA POLYMERASE SIGMA FACTOR FECI-RELATED"/>
    <property type="match status" value="1"/>
</dbReference>
<evidence type="ECO:0000313" key="5">
    <source>
        <dbReference type="EMBL" id="SMS09949.1"/>
    </source>
</evidence>
<dbReference type="InterPro" id="IPR013324">
    <property type="entry name" value="RNA_pol_sigma_r3/r4-like"/>
</dbReference>
<keyword evidence="4" id="KW-0804">Transcription</keyword>
<gene>
    <name evidence="5" type="ORF">CFBP1590__2363</name>
</gene>
<dbReference type="InterPro" id="IPR007627">
    <property type="entry name" value="RNA_pol_sigma70_r2"/>
</dbReference>
<organism evidence="5 6">
    <name type="scientific">Pseudomonas viridiflava</name>
    <name type="common">Phytomonas viridiflava</name>
    <dbReference type="NCBI Taxonomy" id="33069"/>
    <lineage>
        <taxon>Bacteria</taxon>
        <taxon>Pseudomonadati</taxon>
        <taxon>Pseudomonadota</taxon>
        <taxon>Gammaproteobacteria</taxon>
        <taxon>Pseudomonadales</taxon>
        <taxon>Pseudomonadaceae</taxon>
        <taxon>Pseudomonas</taxon>
    </lineage>
</organism>